<dbReference type="RefSeq" id="WP_166093163.1">
    <property type="nucleotide sequence ID" value="NZ_CP049871.1"/>
</dbReference>
<keyword evidence="1" id="KW-0732">Signal</keyword>
<feature type="signal peptide" evidence="1">
    <location>
        <begin position="1"/>
        <end position="20"/>
    </location>
</feature>
<protein>
    <submittedName>
        <fullName evidence="2">Uncharacterized protein</fullName>
    </submittedName>
</protein>
<gene>
    <name evidence="2" type="ORF">G7078_03835</name>
</gene>
<evidence type="ECO:0000313" key="2">
    <source>
        <dbReference type="EMBL" id="QIL02000.1"/>
    </source>
</evidence>
<evidence type="ECO:0000256" key="1">
    <source>
        <dbReference type="SAM" id="SignalP"/>
    </source>
</evidence>
<reference evidence="2 3" key="1">
    <citation type="submission" date="2020-03" db="EMBL/GenBank/DDBJ databases">
        <title>Sphingomonas sp. nov., isolated from fish.</title>
        <authorList>
            <person name="Hyun D.-W."/>
            <person name="Bae J.-W."/>
        </authorList>
    </citation>
    <scope>NUCLEOTIDE SEQUENCE [LARGE SCALE GENOMIC DNA]</scope>
    <source>
        <strain evidence="2 3">HDW15C</strain>
    </source>
</reference>
<evidence type="ECO:0000313" key="3">
    <source>
        <dbReference type="Proteomes" id="UP000502502"/>
    </source>
</evidence>
<dbReference type="KEGG" id="ssin:G7078_03835"/>
<name>A0A6G7ZM58_9SPHN</name>
<dbReference type="Proteomes" id="UP000502502">
    <property type="component" value="Chromosome"/>
</dbReference>
<organism evidence="2 3">
    <name type="scientific">Sphingomonas sinipercae</name>
    <dbReference type="NCBI Taxonomy" id="2714944"/>
    <lineage>
        <taxon>Bacteria</taxon>
        <taxon>Pseudomonadati</taxon>
        <taxon>Pseudomonadota</taxon>
        <taxon>Alphaproteobacteria</taxon>
        <taxon>Sphingomonadales</taxon>
        <taxon>Sphingomonadaceae</taxon>
        <taxon>Sphingomonas</taxon>
    </lineage>
</organism>
<dbReference type="EMBL" id="CP049871">
    <property type="protein sequence ID" value="QIL02000.1"/>
    <property type="molecule type" value="Genomic_DNA"/>
</dbReference>
<keyword evidence="3" id="KW-1185">Reference proteome</keyword>
<sequence>MIRSVLVFAAAAALTVPVAAKPLIVPVGESWVFKLKDGDPVHARRISSATGPKKGEIKVVTSKMLGTMMTVTNNSPTSYTFKAELIGAAPGKGAARTCTLPGGAKPALESWPVEAKAVRFSNFKPTRGGHC</sequence>
<feature type="chain" id="PRO_5026072406" evidence="1">
    <location>
        <begin position="21"/>
        <end position="131"/>
    </location>
</feature>
<accession>A0A6G7ZM58</accession>
<dbReference type="AlphaFoldDB" id="A0A6G7ZM58"/>
<proteinExistence type="predicted"/>